<protein>
    <submittedName>
        <fullName evidence="1">Uncharacterized protein</fullName>
    </submittedName>
</protein>
<evidence type="ECO:0000313" key="2">
    <source>
        <dbReference type="Proteomes" id="UP000814033"/>
    </source>
</evidence>
<sequence>MSGIEPTEDAQSATNADERPSHVTATTPSPTAPTQATPNGTPHEPLQVLPNSPHEPLNYVNSQQLLSWLDTPEPKCVIRTFDEASTHPELHPTIHRLVSRALLHITGPNAQLDPPRATRRSSPPPNLWLLHNIPAAAARHLLAAGVVSTALVTFQVLPITPTPAPYLFSLRGFHTTSTTAVRELVLRVWTHPDTLHRLASISVMDHEGDYRSPLPEDIPLALHSLSVIRGAMYPTPDTAPPFHILIDPSLVDEEEEWDALCEALSTLKYSSPEIGRGIVAPRQTCSLCHSAGHERATCPFPTQAGWPGPQRTDCPHRINGADHRNT</sequence>
<gene>
    <name evidence="1" type="ORF">FA95DRAFT_1140788</name>
</gene>
<dbReference type="EMBL" id="MU275894">
    <property type="protein sequence ID" value="KAI0047998.1"/>
    <property type="molecule type" value="Genomic_DNA"/>
</dbReference>
<accession>A0ACB8RV19</accession>
<keyword evidence="2" id="KW-1185">Reference proteome</keyword>
<name>A0ACB8RV19_9AGAM</name>
<dbReference type="Proteomes" id="UP000814033">
    <property type="component" value="Unassembled WGS sequence"/>
</dbReference>
<reference evidence="1" key="2">
    <citation type="journal article" date="2022" name="New Phytol.">
        <title>Evolutionary transition to the ectomycorrhizal habit in the genomes of a hyperdiverse lineage of mushroom-forming fungi.</title>
        <authorList>
            <person name="Looney B."/>
            <person name="Miyauchi S."/>
            <person name="Morin E."/>
            <person name="Drula E."/>
            <person name="Courty P.E."/>
            <person name="Kohler A."/>
            <person name="Kuo A."/>
            <person name="LaButti K."/>
            <person name="Pangilinan J."/>
            <person name="Lipzen A."/>
            <person name="Riley R."/>
            <person name="Andreopoulos W."/>
            <person name="He G."/>
            <person name="Johnson J."/>
            <person name="Nolan M."/>
            <person name="Tritt A."/>
            <person name="Barry K.W."/>
            <person name="Grigoriev I.V."/>
            <person name="Nagy L.G."/>
            <person name="Hibbett D."/>
            <person name="Henrissat B."/>
            <person name="Matheny P.B."/>
            <person name="Labbe J."/>
            <person name="Martin F.M."/>
        </authorList>
    </citation>
    <scope>NUCLEOTIDE SEQUENCE</scope>
    <source>
        <strain evidence="1">FP105234-sp</strain>
    </source>
</reference>
<comment type="caution">
    <text evidence="1">The sequence shown here is derived from an EMBL/GenBank/DDBJ whole genome shotgun (WGS) entry which is preliminary data.</text>
</comment>
<proteinExistence type="predicted"/>
<reference evidence="1" key="1">
    <citation type="submission" date="2021-02" db="EMBL/GenBank/DDBJ databases">
        <authorList>
            <consortium name="DOE Joint Genome Institute"/>
            <person name="Ahrendt S."/>
            <person name="Looney B.P."/>
            <person name="Miyauchi S."/>
            <person name="Morin E."/>
            <person name="Drula E."/>
            <person name="Courty P.E."/>
            <person name="Chicoki N."/>
            <person name="Fauchery L."/>
            <person name="Kohler A."/>
            <person name="Kuo A."/>
            <person name="Labutti K."/>
            <person name="Pangilinan J."/>
            <person name="Lipzen A."/>
            <person name="Riley R."/>
            <person name="Andreopoulos W."/>
            <person name="He G."/>
            <person name="Johnson J."/>
            <person name="Barry K.W."/>
            <person name="Grigoriev I.V."/>
            <person name="Nagy L."/>
            <person name="Hibbett D."/>
            <person name="Henrissat B."/>
            <person name="Matheny P.B."/>
            <person name="Labbe J."/>
            <person name="Martin F."/>
        </authorList>
    </citation>
    <scope>NUCLEOTIDE SEQUENCE</scope>
    <source>
        <strain evidence="1">FP105234-sp</strain>
    </source>
</reference>
<evidence type="ECO:0000313" key="1">
    <source>
        <dbReference type="EMBL" id="KAI0047998.1"/>
    </source>
</evidence>
<organism evidence="1 2">
    <name type="scientific">Auriscalpium vulgare</name>
    <dbReference type="NCBI Taxonomy" id="40419"/>
    <lineage>
        <taxon>Eukaryota</taxon>
        <taxon>Fungi</taxon>
        <taxon>Dikarya</taxon>
        <taxon>Basidiomycota</taxon>
        <taxon>Agaricomycotina</taxon>
        <taxon>Agaricomycetes</taxon>
        <taxon>Russulales</taxon>
        <taxon>Auriscalpiaceae</taxon>
        <taxon>Auriscalpium</taxon>
    </lineage>
</organism>